<organism evidence="1 2">
    <name type="scientific">Ambrosiozyma monospora</name>
    <name type="common">Yeast</name>
    <name type="synonym">Endomycopsis monosporus</name>
    <dbReference type="NCBI Taxonomy" id="43982"/>
    <lineage>
        <taxon>Eukaryota</taxon>
        <taxon>Fungi</taxon>
        <taxon>Dikarya</taxon>
        <taxon>Ascomycota</taxon>
        <taxon>Saccharomycotina</taxon>
        <taxon>Pichiomycetes</taxon>
        <taxon>Pichiales</taxon>
        <taxon>Pichiaceae</taxon>
        <taxon>Ambrosiozyma</taxon>
    </lineage>
</organism>
<gene>
    <name evidence="1" type="ORF">Amon02_000422600</name>
</gene>
<reference evidence="1" key="1">
    <citation type="submission" date="2023-04" db="EMBL/GenBank/DDBJ databases">
        <title>Ambrosiozyma monospora NBRC 10751.</title>
        <authorList>
            <person name="Ichikawa N."/>
            <person name="Sato H."/>
            <person name="Tonouchi N."/>
        </authorList>
    </citation>
    <scope>NUCLEOTIDE SEQUENCE</scope>
    <source>
        <strain evidence="1">NBRC 10751</strain>
    </source>
</reference>
<sequence length="127" mass="14555">MNSLWGKFAQKWIEYEYKSLNIQDAEDEKGYIIWGTEFMLVKTKIEKQIGSKPIQNGVFTLSWARNHMKKSWEKGAEPGAVCLYSDTDSICGPENSFNPHSNIIGSEMCQLELEHTFTQLICTGKKQ</sequence>
<dbReference type="EMBL" id="BSXS01002845">
    <property type="protein sequence ID" value="GME79982.1"/>
    <property type="molecule type" value="Genomic_DNA"/>
</dbReference>
<name>A0ACB5T318_AMBMO</name>
<evidence type="ECO:0000313" key="2">
    <source>
        <dbReference type="Proteomes" id="UP001165064"/>
    </source>
</evidence>
<proteinExistence type="predicted"/>
<evidence type="ECO:0000313" key="1">
    <source>
        <dbReference type="EMBL" id="GME79982.1"/>
    </source>
</evidence>
<accession>A0ACB5T318</accession>
<protein>
    <submittedName>
        <fullName evidence="1">Unnamed protein product</fullName>
    </submittedName>
</protein>
<keyword evidence="2" id="KW-1185">Reference proteome</keyword>
<dbReference type="Proteomes" id="UP001165064">
    <property type="component" value="Unassembled WGS sequence"/>
</dbReference>
<comment type="caution">
    <text evidence="1">The sequence shown here is derived from an EMBL/GenBank/DDBJ whole genome shotgun (WGS) entry which is preliminary data.</text>
</comment>